<keyword evidence="7" id="KW-1185">Reference proteome</keyword>
<dbReference type="Gene3D" id="3.30.9.10">
    <property type="entry name" value="D-Amino Acid Oxidase, subunit A, domain 2"/>
    <property type="match status" value="1"/>
</dbReference>
<sequence length="620" mass="69181">MPGALQSDDSLEVPVLIVGSGPTGLVAAYMLSKLGVKSLLIEKYTQRLAAPKAHALSPRSLEICRQYGLDTAALRKLGTPRAEAFWVNFVTNLSGEQIGVLPYERMDKEVLQHTPEVRSWFEYKILQVTDEAQMIHNIPQPTFEKFMCRELESEPNVEIQRGVAFVSSEQIGNYVVCNLEECATKTLWSVKARHVIACDGARSTVRADLSIDCEGEDGYETMMTIHFNADLRSVVKERVGMLHWITDPVCSGFIIAYDLAGNQVLISNFDSKGRPADKWTENMARETVSAAIGQDIPFDVLSYWPWTLSRKVAKRYRRGNVFLVGDAAHSFPPTGGLGLNSGLADAHNLAWKIAAVQSGWADDTILDSYEDERRPIALVNSAQSVKNGKKIFSFLKTLDTTGIDDVNEARMNLVQSVRDPAKRDMIAREVEGQREHFDNLELHIGYVYGDKSSPQNASSFAPKFIAGARLPHAWIKPRASTTRLNMTPIDVSYVKEFPVGEINKRKLSTLDFVSPDAFTIIVSSRAQWVDRLRVLRHELAKAHIKLEIWTADADFRFSDTEGRDLYEKASPLGHNGGLLVRPDQHILHCFGANTLADELTRAVLRQVRPLSSLGAIHSYL</sequence>
<dbReference type="PRINTS" id="PR00420">
    <property type="entry name" value="RNGMNOXGNASE"/>
</dbReference>
<dbReference type="Gene3D" id="3.40.30.120">
    <property type="match status" value="1"/>
</dbReference>
<dbReference type="InterPro" id="IPR036188">
    <property type="entry name" value="FAD/NAD-bd_sf"/>
</dbReference>
<dbReference type="GO" id="GO:0004497">
    <property type="term" value="F:monooxygenase activity"/>
    <property type="evidence" value="ECO:0007669"/>
    <property type="project" value="UniProtKB-KW"/>
</dbReference>
<evidence type="ECO:0000313" key="7">
    <source>
        <dbReference type="Proteomes" id="UP001338125"/>
    </source>
</evidence>
<gene>
    <name evidence="6" type="ORF">PT974_04836</name>
</gene>
<dbReference type="Pfam" id="PF01494">
    <property type="entry name" value="FAD_binding_3"/>
    <property type="match status" value="1"/>
</dbReference>
<dbReference type="Proteomes" id="UP001338125">
    <property type="component" value="Unassembled WGS sequence"/>
</dbReference>
<dbReference type="PANTHER" id="PTHR43004">
    <property type="entry name" value="TRK SYSTEM POTASSIUM UPTAKE PROTEIN"/>
    <property type="match status" value="1"/>
</dbReference>
<name>A0ABR0SQB4_9HYPO</name>
<dbReference type="SUPFAM" id="SSF51905">
    <property type="entry name" value="FAD/NAD(P)-binding domain"/>
    <property type="match status" value="1"/>
</dbReference>
<keyword evidence="2" id="KW-0285">Flavoprotein</keyword>
<comment type="cofactor">
    <cofactor evidence="1">
        <name>FAD</name>
        <dbReference type="ChEBI" id="CHEBI:57692"/>
    </cofactor>
</comment>
<dbReference type="EMBL" id="JAVFKD010000010">
    <property type="protein sequence ID" value="KAK5994362.1"/>
    <property type="molecule type" value="Genomic_DNA"/>
</dbReference>
<accession>A0ABR0SQB4</accession>
<proteinExistence type="predicted"/>
<protein>
    <submittedName>
        <fullName evidence="6">Tetracenomycin A2 monooxygenase-dioxygenase</fullName>
    </submittedName>
</protein>
<evidence type="ECO:0000256" key="4">
    <source>
        <dbReference type="ARBA" id="ARBA00023002"/>
    </source>
</evidence>
<dbReference type="PANTHER" id="PTHR43004:SF19">
    <property type="entry name" value="BINDING MONOOXYGENASE, PUTATIVE (JCVI)-RELATED"/>
    <property type="match status" value="1"/>
</dbReference>
<dbReference type="InterPro" id="IPR002938">
    <property type="entry name" value="FAD-bd"/>
</dbReference>
<comment type="caution">
    <text evidence="6">The sequence shown here is derived from an EMBL/GenBank/DDBJ whole genome shotgun (WGS) entry which is preliminary data.</text>
</comment>
<keyword evidence="4" id="KW-0560">Oxidoreductase</keyword>
<organism evidence="6 7">
    <name type="scientific">Cladobotryum mycophilum</name>
    <dbReference type="NCBI Taxonomy" id="491253"/>
    <lineage>
        <taxon>Eukaryota</taxon>
        <taxon>Fungi</taxon>
        <taxon>Dikarya</taxon>
        <taxon>Ascomycota</taxon>
        <taxon>Pezizomycotina</taxon>
        <taxon>Sordariomycetes</taxon>
        <taxon>Hypocreomycetidae</taxon>
        <taxon>Hypocreales</taxon>
        <taxon>Hypocreaceae</taxon>
        <taxon>Cladobotryum</taxon>
    </lineage>
</organism>
<keyword evidence="6" id="KW-0503">Monooxygenase</keyword>
<dbReference type="InterPro" id="IPR050641">
    <property type="entry name" value="RIFMO-like"/>
</dbReference>
<evidence type="ECO:0000256" key="3">
    <source>
        <dbReference type="ARBA" id="ARBA00022827"/>
    </source>
</evidence>
<reference evidence="6 7" key="1">
    <citation type="submission" date="2024-01" db="EMBL/GenBank/DDBJ databases">
        <title>Complete genome of Cladobotryum mycophilum ATHUM6906.</title>
        <authorList>
            <person name="Christinaki A.C."/>
            <person name="Myridakis A.I."/>
            <person name="Kouvelis V.N."/>
        </authorList>
    </citation>
    <scope>NUCLEOTIDE SEQUENCE [LARGE SCALE GENOMIC DNA]</scope>
    <source>
        <strain evidence="6 7">ATHUM6906</strain>
    </source>
</reference>
<keyword evidence="3" id="KW-0274">FAD</keyword>
<evidence type="ECO:0000256" key="1">
    <source>
        <dbReference type="ARBA" id="ARBA00001974"/>
    </source>
</evidence>
<feature type="domain" description="FAD-binding" evidence="5">
    <location>
        <begin position="12"/>
        <end position="377"/>
    </location>
</feature>
<evidence type="ECO:0000259" key="5">
    <source>
        <dbReference type="Pfam" id="PF01494"/>
    </source>
</evidence>
<evidence type="ECO:0000313" key="6">
    <source>
        <dbReference type="EMBL" id="KAK5994362.1"/>
    </source>
</evidence>
<evidence type="ECO:0000256" key="2">
    <source>
        <dbReference type="ARBA" id="ARBA00022630"/>
    </source>
</evidence>
<dbReference type="Gene3D" id="3.50.50.60">
    <property type="entry name" value="FAD/NAD(P)-binding domain"/>
    <property type="match status" value="1"/>
</dbReference>